<evidence type="ECO:0000259" key="10">
    <source>
        <dbReference type="Pfam" id="PF04963"/>
    </source>
</evidence>
<dbReference type="Gene3D" id="1.10.10.1330">
    <property type="entry name" value="RNA polymerase sigma-54 factor, core-binding domain"/>
    <property type="match status" value="1"/>
</dbReference>
<dbReference type="PRINTS" id="PR00045">
    <property type="entry name" value="SIGMA54FCT"/>
</dbReference>
<dbReference type="InterPro" id="IPR007634">
    <property type="entry name" value="RNA_pol_sigma_54_DNA-bd"/>
</dbReference>
<dbReference type="AlphaFoldDB" id="A0A0R2BSI8"/>
<evidence type="ECO:0000256" key="2">
    <source>
        <dbReference type="ARBA" id="ARBA00022478"/>
    </source>
</evidence>
<dbReference type="PATRIC" id="fig|1423738.3.peg.430"/>
<dbReference type="GO" id="GO:0006352">
    <property type="term" value="P:DNA-templated transcription initiation"/>
    <property type="evidence" value="ECO:0007669"/>
    <property type="project" value="InterPro"/>
</dbReference>
<keyword evidence="6" id="KW-0731">Sigma factor</keyword>
<dbReference type="PROSITE" id="PS50044">
    <property type="entry name" value="SIGMA54_3"/>
    <property type="match status" value="1"/>
</dbReference>
<dbReference type="Pfam" id="PF04552">
    <property type="entry name" value="Sigma54_DBD"/>
    <property type="match status" value="1"/>
</dbReference>
<dbReference type="PANTHER" id="PTHR32248">
    <property type="entry name" value="RNA POLYMERASE SIGMA-54 FACTOR"/>
    <property type="match status" value="1"/>
</dbReference>
<evidence type="ECO:0000313" key="11">
    <source>
        <dbReference type="EMBL" id="KRM78620.1"/>
    </source>
</evidence>
<evidence type="ECO:0000256" key="5">
    <source>
        <dbReference type="ARBA" id="ARBA00023015"/>
    </source>
</evidence>
<dbReference type="EMBL" id="AYYK01000014">
    <property type="protein sequence ID" value="KRM78620.1"/>
    <property type="molecule type" value="Genomic_DNA"/>
</dbReference>
<dbReference type="PANTHER" id="PTHR32248:SF4">
    <property type="entry name" value="RNA POLYMERASE SIGMA-54 FACTOR"/>
    <property type="match status" value="1"/>
</dbReference>
<dbReference type="RefSeq" id="WP_057757050.1">
    <property type="nucleotide sequence ID" value="NZ_AYYK01000014.1"/>
</dbReference>
<reference evidence="11 12" key="1">
    <citation type="journal article" date="2015" name="Genome Announc.">
        <title>Expanding the biotechnology potential of lactobacilli through comparative genomics of 213 strains and associated genera.</title>
        <authorList>
            <person name="Sun Z."/>
            <person name="Harris H.M."/>
            <person name="McCann A."/>
            <person name="Guo C."/>
            <person name="Argimon S."/>
            <person name="Zhang W."/>
            <person name="Yang X."/>
            <person name="Jeffery I.B."/>
            <person name="Cooney J.C."/>
            <person name="Kagawa T.F."/>
            <person name="Liu W."/>
            <person name="Song Y."/>
            <person name="Salvetti E."/>
            <person name="Wrobel A."/>
            <person name="Rasinkangas P."/>
            <person name="Parkhill J."/>
            <person name="Rea M.C."/>
            <person name="O'Sullivan O."/>
            <person name="Ritari J."/>
            <person name="Douillard F.P."/>
            <person name="Paul Ross R."/>
            <person name="Yang R."/>
            <person name="Briner A.E."/>
            <person name="Felis G.E."/>
            <person name="de Vos W.M."/>
            <person name="Barrangou R."/>
            <person name="Klaenhammer T.R."/>
            <person name="Caufield P.W."/>
            <person name="Cui Y."/>
            <person name="Zhang H."/>
            <person name="O'Toole P.W."/>
        </authorList>
    </citation>
    <scope>NUCLEOTIDE SEQUENCE [LARGE SCALE GENOMIC DNA]</scope>
    <source>
        <strain evidence="11 12">DSM 20335</strain>
    </source>
</reference>
<dbReference type="GO" id="GO:0000428">
    <property type="term" value="C:DNA-directed RNA polymerase complex"/>
    <property type="evidence" value="ECO:0007669"/>
    <property type="project" value="UniProtKB-KW"/>
</dbReference>
<feature type="domain" description="RNA polymerase sigma factor 54 DNA-binding" evidence="9">
    <location>
        <begin position="272"/>
        <end position="428"/>
    </location>
</feature>
<sequence>MEHQQLGFSQKQQQKLKLSQTMRQSIMMLQLDTPDLIHYLKTQSLENPFMEVRTAFDHLTPHSIGMPQYFDYANRCENNLYDYLLEQITFMTWSINIKKVVRYLITQLEPTGYLTISNEVMMNEQHISETDAQKARKLLQQLDPPGVGASTLQECLLIQASESNSKYAALAEKIIKDSFSQLLEHHTDELQELLKLTKNEVDSSLRLIRSFYATPGELFGKSQVNYVIPELVMKVKHDKISLTLTRYGKPELLFAAESFKQFQKHQEKDIQEYLRLKKDNFLSVKAALEQRQATLVLISKQLIHHQADYLRGYSEFPRPLLLNEVAHELHINESTVSRAIHGVYMETPVGVIPLKALFARYSNGKGNKSVEELMLTIKDLVTKESKTSPLTDEDLAGQLCEHGFDVARRTVAKYRIKMGIPSTRQRRKQKNNNQ</sequence>
<dbReference type="InterPro" id="IPR007046">
    <property type="entry name" value="RNA_pol_sigma_54_core-bd"/>
</dbReference>
<dbReference type="GO" id="GO:0001216">
    <property type="term" value="F:DNA-binding transcription activator activity"/>
    <property type="evidence" value="ECO:0007669"/>
    <property type="project" value="InterPro"/>
</dbReference>
<dbReference type="GO" id="GO:0003677">
    <property type="term" value="F:DNA binding"/>
    <property type="evidence" value="ECO:0007669"/>
    <property type="project" value="UniProtKB-KW"/>
</dbReference>
<dbReference type="Pfam" id="PF00309">
    <property type="entry name" value="Sigma54_AID"/>
    <property type="match status" value="1"/>
</dbReference>
<evidence type="ECO:0000256" key="8">
    <source>
        <dbReference type="ARBA" id="ARBA00023163"/>
    </source>
</evidence>
<dbReference type="Pfam" id="PF04963">
    <property type="entry name" value="Sigma54_CBD"/>
    <property type="match status" value="1"/>
</dbReference>
<evidence type="ECO:0000256" key="3">
    <source>
        <dbReference type="ARBA" id="ARBA00022679"/>
    </source>
</evidence>
<dbReference type="STRING" id="1423738.FC84_GL000420"/>
<keyword evidence="7" id="KW-0238">DNA-binding</keyword>
<dbReference type="InterPro" id="IPR000394">
    <property type="entry name" value="RNA_pol_sigma_54"/>
</dbReference>
<keyword evidence="3" id="KW-0808">Transferase</keyword>
<dbReference type="Gene3D" id="1.10.10.60">
    <property type="entry name" value="Homeodomain-like"/>
    <property type="match status" value="1"/>
</dbReference>
<gene>
    <name evidence="11" type="ORF">FC84_GL000420</name>
</gene>
<protein>
    <submittedName>
        <fullName evidence="11">Sigma 54 transcription factor</fullName>
    </submittedName>
</protein>
<evidence type="ECO:0000256" key="1">
    <source>
        <dbReference type="ARBA" id="ARBA00008798"/>
    </source>
</evidence>
<dbReference type="InterPro" id="IPR038709">
    <property type="entry name" value="RpoN_core-bd_sf"/>
</dbReference>
<keyword evidence="8" id="KW-0804">Transcription</keyword>
<comment type="similarity">
    <text evidence="1">Belongs to the sigma-54 factor family.</text>
</comment>
<accession>A0A0R2BSI8</accession>
<dbReference type="Proteomes" id="UP000051813">
    <property type="component" value="Unassembled WGS sequence"/>
</dbReference>
<dbReference type="PROSITE" id="PS00718">
    <property type="entry name" value="SIGMA54_2"/>
    <property type="match status" value="1"/>
</dbReference>
<keyword evidence="12" id="KW-1185">Reference proteome</keyword>
<dbReference type="PIRSF" id="PIRSF000774">
    <property type="entry name" value="RpoN"/>
    <property type="match status" value="1"/>
</dbReference>
<evidence type="ECO:0000256" key="7">
    <source>
        <dbReference type="ARBA" id="ARBA00023125"/>
    </source>
</evidence>
<evidence type="ECO:0000256" key="6">
    <source>
        <dbReference type="ARBA" id="ARBA00023082"/>
    </source>
</evidence>
<dbReference type="OrthoDB" id="9814402at2"/>
<dbReference type="GO" id="GO:0016779">
    <property type="term" value="F:nucleotidyltransferase activity"/>
    <property type="evidence" value="ECO:0007669"/>
    <property type="project" value="UniProtKB-KW"/>
</dbReference>
<keyword evidence="5" id="KW-0805">Transcription regulation</keyword>
<feature type="domain" description="RNA polymerase sigma factor 54 core-binding" evidence="10">
    <location>
        <begin position="77"/>
        <end position="254"/>
    </location>
</feature>
<comment type="caution">
    <text evidence="11">The sequence shown here is derived from an EMBL/GenBank/DDBJ whole genome shotgun (WGS) entry which is preliminary data.</text>
</comment>
<dbReference type="GO" id="GO:0016987">
    <property type="term" value="F:sigma factor activity"/>
    <property type="evidence" value="ECO:0007669"/>
    <property type="project" value="UniProtKB-KW"/>
</dbReference>
<dbReference type="NCBIfam" id="TIGR02395">
    <property type="entry name" value="rpoN_sigma"/>
    <property type="match status" value="1"/>
</dbReference>
<proteinExistence type="inferred from homology"/>
<organism evidence="11 12">
    <name type="scientific">Lapidilactobacillus dextrinicus DSM 20335</name>
    <dbReference type="NCBI Taxonomy" id="1423738"/>
    <lineage>
        <taxon>Bacteria</taxon>
        <taxon>Bacillati</taxon>
        <taxon>Bacillota</taxon>
        <taxon>Bacilli</taxon>
        <taxon>Lactobacillales</taxon>
        <taxon>Lactobacillaceae</taxon>
        <taxon>Lapidilactobacillus</taxon>
    </lineage>
</organism>
<keyword evidence="2" id="KW-0240">DNA-directed RNA polymerase</keyword>
<evidence type="ECO:0000256" key="4">
    <source>
        <dbReference type="ARBA" id="ARBA00022695"/>
    </source>
</evidence>
<name>A0A0R2BSI8_9LACO</name>
<keyword evidence="4" id="KW-0548">Nucleotidyltransferase</keyword>
<evidence type="ECO:0000259" key="9">
    <source>
        <dbReference type="Pfam" id="PF04552"/>
    </source>
</evidence>
<evidence type="ECO:0000313" key="12">
    <source>
        <dbReference type="Proteomes" id="UP000051813"/>
    </source>
</evidence>